<sequence length="161" mass="18478">MSRILVLFSLLFISLFSQETEEFPFLGVTVSTQSIDIAHSNNETTLGIRYGKQTVDWRTMFSYFGNNSYKSFALEIDKILMDEMFGTPKVRPYLGFSLGTVKYEDSSLTDTRGYFYGGDLGLIIYATDKIDADLSYHYYKVEEFDTLDNIQGGTLALHYFY</sequence>
<proteinExistence type="predicted"/>
<dbReference type="EMBL" id="FPHD01000061">
    <property type="protein sequence ID" value="SFV62712.1"/>
    <property type="molecule type" value="Genomic_DNA"/>
</dbReference>
<gene>
    <name evidence="1" type="ORF">MNB_SV-8-149</name>
</gene>
<dbReference type="SUPFAM" id="SSF56925">
    <property type="entry name" value="OMPA-like"/>
    <property type="match status" value="1"/>
</dbReference>
<dbReference type="InterPro" id="IPR011250">
    <property type="entry name" value="OMP/PagP_B-barrel"/>
</dbReference>
<evidence type="ECO:0008006" key="2">
    <source>
        <dbReference type="Google" id="ProtNLM"/>
    </source>
</evidence>
<accession>A0A1W1CAG4</accession>
<reference evidence="1" key="1">
    <citation type="submission" date="2016-10" db="EMBL/GenBank/DDBJ databases">
        <authorList>
            <person name="de Groot N.N."/>
        </authorList>
    </citation>
    <scope>NUCLEOTIDE SEQUENCE</scope>
</reference>
<evidence type="ECO:0000313" key="1">
    <source>
        <dbReference type="EMBL" id="SFV62712.1"/>
    </source>
</evidence>
<dbReference type="Gene3D" id="2.40.160.20">
    <property type="match status" value="1"/>
</dbReference>
<protein>
    <recommendedName>
        <fullName evidence="2">Outer membrane protein beta-barrel domain-containing protein</fullName>
    </recommendedName>
</protein>
<name>A0A1W1CAG4_9ZZZZ</name>
<dbReference type="AlphaFoldDB" id="A0A1W1CAG4"/>
<organism evidence="1">
    <name type="scientific">hydrothermal vent metagenome</name>
    <dbReference type="NCBI Taxonomy" id="652676"/>
    <lineage>
        <taxon>unclassified sequences</taxon>
        <taxon>metagenomes</taxon>
        <taxon>ecological metagenomes</taxon>
    </lineage>
</organism>